<dbReference type="NCBIfam" id="TIGR02595">
    <property type="entry name" value="PEP_CTERM"/>
    <property type="match status" value="1"/>
</dbReference>
<keyword evidence="4" id="KW-1185">Reference proteome</keyword>
<accession>A0ABP7LDV6</accession>
<reference evidence="4" key="1">
    <citation type="journal article" date="2019" name="Int. J. Syst. Evol. Microbiol.">
        <title>The Global Catalogue of Microorganisms (GCM) 10K type strain sequencing project: providing services to taxonomists for standard genome sequencing and annotation.</title>
        <authorList>
            <consortium name="The Broad Institute Genomics Platform"/>
            <consortium name="The Broad Institute Genome Sequencing Center for Infectious Disease"/>
            <person name="Wu L."/>
            <person name="Ma J."/>
        </authorList>
    </citation>
    <scope>NUCLEOTIDE SEQUENCE [LARGE SCALE GENOMIC DNA]</scope>
    <source>
        <strain evidence="4">JCM 17543</strain>
    </source>
</reference>
<feature type="signal peptide" evidence="1">
    <location>
        <begin position="1"/>
        <end position="23"/>
    </location>
</feature>
<feature type="domain" description="Ice-binding protein C-terminal" evidence="2">
    <location>
        <begin position="182"/>
        <end position="207"/>
    </location>
</feature>
<keyword evidence="1" id="KW-0732">Signal</keyword>
<evidence type="ECO:0000259" key="2">
    <source>
        <dbReference type="Pfam" id="PF07589"/>
    </source>
</evidence>
<feature type="chain" id="PRO_5045352645" description="Ice-binding protein C-terminal domain-containing protein" evidence="1">
    <location>
        <begin position="24"/>
        <end position="215"/>
    </location>
</feature>
<organism evidence="3 4">
    <name type="scientific">Sphingomonas limnosediminicola</name>
    <dbReference type="NCBI Taxonomy" id="940133"/>
    <lineage>
        <taxon>Bacteria</taxon>
        <taxon>Pseudomonadati</taxon>
        <taxon>Pseudomonadota</taxon>
        <taxon>Alphaproteobacteria</taxon>
        <taxon>Sphingomonadales</taxon>
        <taxon>Sphingomonadaceae</taxon>
        <taxon>Sphingomonas</taxon>
    </lineage>
</organism>
<dbReference type="Pfam" id="PF07589">
    <property type="entry name" value="PEP-CTERM"/>
    <property type="match status" value="1"/>
</dbReference>
<evidence type="ECO:0000313" key="3">
    <source>
        <dbReference type="EMBL" id="GAA3900024.1"/>
    </source>
</evidence>
<comment type="caution">
    <text evidence="3">The sequence shown here is derived from an EMBL/GenBank/DDBJ whole genome shotgun (WGS) entry which is preliminary data.</text>
</comment>
<protein>
    <recommendedName>
        <fullName evidence="2">Ice-binding protein C-terminal domain-containing protein</fullName>
    </recommendedName>
</protein>
<dbReference type="InterPro" id="IPR013424">
    <property type="entry name" value="Ice-binding_C"/>
</dbReference>
<evidence type="ECO:0000256" key="1">
    <source>
        <dbReference type="SAM" id="SignalP"/>
    </source>
</evidence>
<proteinExistence type="predicted"/>
<evidence type="ECO:0000313" key="4">
    <source>
        <dbReference type="Proteomes" id="UP001500827"/>
    </source>
</evidence>
<sequence length="215" mass="22127">MRIKALMAAAAFATIGFATPASASISVSATPGCAVYCGPTPITYDFDSTVPIFLGGAIVGPGTSSGLFAQPLGSVGKYFSVGPSTSSPANITIGNDIASFSFIWGSVDEYNSLTVNTMAGSMTFTGADIAALIPGFADGNQSSPTSNPIVTFTLTGDDRQAVNFNMTSTQNAFEIDSISVAAVPEPATWGMMLLGFGAMGFVFRNRKTRPISQLV</sequence>
<dbReference type="NCBIfam" id="NF035944">
    <property type="entry name" value="PEPxxWA-CTERM"/>
    <property type="match status" value="1"/>
</dbReference>
<dbReference type="Proteomes" id="UP001500827">
    <property type="component" value="Unassembled WGS sequence"/>
</dbReference>
<name>A0ABP7LDV6_9SPHN</name>
<dbReference type="EMBL" id="BAABBM010000001">
    <property type="protein sequence ID" value="GAA3900024.1"/>
    <property type="molecule type" value="Genomic_DNA"/>
</dbReference>
<gene>
    <name evidence="3" type="ORF">GCM10022276_18580</name>
</gene>